<name>A0AAV5GDI1_9BASI</name>
<feature type="region of interest" description="Disordered" evidence="1">
    <location>
        <begin position="195"/>
        <end position="259"/>
    </location>
</feature>
<evidence type="ECO:0000313" key="3">
    <source>
        <dbReference type="Proteomes" id="UP001342314"/>
    </source>
</evidence>
<accession>A0AAV5GDI1</accession>
<sequence>MPGKTIYNLYVGGATFPIPEKTLLQKILELKDSKANCVSRRRTKFSEDEIKKYVERSGRNPEKEKKRKKGDSDLHNGFGRFIYDNTGMPLNTQMLLDKFEDLKDCTALFAIWDSQRQAMFDYIKKHGHPSKQAESKYNEAVKKIKTAMGNDNLNSAASSAYKEFYTNYMSNLKASGSEPDGKKRRANMGEAWQESLDNPNLGRDFSGKNNKTRNFGQNSSAKEYKDAKPKRVVNMRQNRTSKKAKLVKGNEAAAANFEV</sequence>
<feature type="compositionally biased region" description="Polar residues" evidence="1">
    <location>
        <begin position="207"/>
        <end position="221"/>
    </location>
</feature>
<dbReference type="AlphaFoldDB" id="A0AAV5GDI1"/>
<proteinExistence type="predicted"/>
<feature type="compositionally biased region" description="Basic residues" evidence="1">
    <location>
        <begin position="230"/>
        <end position="246"/>
    </location>
</feature>
<keyword evidence="3" id="KW-1185">Reference proteome</keyword>
<organism evidence="2 3">
    <name type="scientific">Rhodotorula paludigena</name>
    <dbReference type="NCBI Taxonomy" id="86838"/>
    <lineage>
        <taxon>Eukaryota</taxon>
        <taxon>Fungi</taxon>
        <taxon>Dikarya</taxon>
        <taxon>Basidiomycota</taxon>
        <taxon>Pucciniomycotina</taxon>
        <taxon>Microbotryomycetes</taxon>
        <taxon>Sporidiobolales</taxon>
        <taxon>Sporidiobolaceae</taxon>
        <taxon>Rhodotorula</taxon>
    </lineage>
</organism>
<protein>
    <submittedName>
        <fullName evidence="2">Uncharacterized protein</fullName>
    </submittedName>
</protein>
<evidence type="ECO:0000313" key="2">
    <source>
        <dbReference type="EMBL" id="GJN88353.1"/>
    </source>
</evidence>
<gene>
    <name evidence="2" type="ORF">Rhopal_001318-T1</name>
</gene>
<evidence type="ECO:0000256" key="1">
    <source>
        <dbReference type="SAM" id="MobiDB-lite"/>
    </source>
</evidence>
<dbReference type="Proteomes" id="UP001342314">
    <property type="component" value="Unassembled WGS sequence"/>
</dbReference>
<reference evidence="2 3" key="1">
    <citation type="submission" date="2021-12" db="EMBL/GenBank/DDBJ databases">
        <title>High titer production of polyol ester of fatty acids by Rhodotorula paludigena BS15 towards product separation-free biomass refinery.</title>
        <authorList>
            <person name="Mano J."/>
            <person name="Ono H."/>
            <person name="Tanaka T."/>
            <person name="Naito K."/>
            <person name="Sushida H."/>
            <person name="Ike M."/>
            <person name="Tokuyasu K."/>
            <person name="Kitaoka M."/>
        </authorList>
    </citation>
    <scope>NUCLEOTIDE SEQUENCE [LARGE SCALE GENOMIC DNA]</scope>
    <source>
        <strain evidence="2 3">BS15</strain>
    </source>
</reference>
<dbReference type="EMBL" id="BQKY01000003">
    <property type="protein sequence ID" value="GJN88353.1"/>
    <property type="molecule type" value="Genomic_DNA"/>
</dbReference>
<comment type="caution">
    <text evidence="2">The sequence shown here is derived from an EMBL/GenBank/DDBJ whole genome shotgun (WGS) entry which is preliminary data.</text>
</comment>